<evidence type="ECO:0000256" key="2">
    <source>
        <dbReference type="ARBA" id="ARBA00004496"/>
    </source>
</evidence>
<comment type="similarity">
    <text evidence="3 15 17">Belongs to the RNA methyltransferase TrmD family.</text>
</comment>
<comment type="subunit">
    <text evidence="4 15 17">Homodimer.</text>
</comment>
<evidence type="ECO:0000313" key="19">
    <source>
        <dbReference type="EMBL" id="QED26954.1"/>
    </source>
</evidence>
<keyword evidence="10 15" id="KW-0949">S-adenosyl-L-methionine</keyword>
<evidence type="ECO:0000256" key="1">
    <source>
        <dbReference type="ARBA" id="ARBA00002634"/>
    </source>
</evidence>
<keyword evidence="8 15" id="KW-0489">Methyltransferase</keyword>
<proteinExistence type="inferred from homology"/>
<dbReference type="GO" id="GO:0005829">
    <property type="term" value="C:cytosol"/>
    <property type="evidence" value="ECO:0007669"/>
    <property type="project" value="TreeGrafter"/>
</dbReference>
<keyword evidence="11 15" id="KW-0819">tRNA processing</keyword>
<accession>A0A5B8XMT9</accession>
<evidence type="ECO:0000256" key="8">
    <source>
        <dbReference type="ARBA" id="ARBA00022603"/>
    </source>
</evidence>
<gene>
    <name evidence="15 19" type="primary">trmD</name>
    <name evidence="19" type="ORF">FRD01_06795</name>
</gene>
<dbReference type="InterPro" id="IPR029028">
    <property type="entry name" value="Alpha/beta_knot_MTases"/>
</dbReference>
<dbReference type="Gene3D" id="3.40.1280.10">
    <property type="match status" value="1"/>
</dbReference>
<evidence type="ECO:0000256" key="15">
    <source>
        <dbReference type="HAMAP-Rule" id="MF_00605"/>
    </source>
</evidence>
<dbReference type="RefSeq" id="WP_146958639.1">
    <property type="nucleotide sequence ID" value="NZ_CP042467.1"/>
</dbReference>
<name>A0A5B8XMT9_9DELT</name>
<dbReference type="Pfam" id="PF01746">
    <property type="entry name" value="tRNA_m1G_MT"/>
    <property type="match status" value="1"/>
</dbReference>
<dbReference type="GO" id="GO:0002939">
    <property type="term" value="P:tRNA N1-guanine methylation"/>
    <property type="evidence" value="ECO:0007669"/>
    <property type="project" value="TreeGrafter"/>
</dbReference>
<dbReference type="InterPro" id="IPR029026">
    <property type="entry name" value="tRNA_m1G_MTases_N"/>
</dbReference>
<reference evidence="19 20" key="1">
    <citation type="submission" date="2019-08" db="EMBL/GenBank/DDBJ databases">
        <authorList>
            <person name="Liang Q."/>
        </authorList>
    </citation>
    <scope>NUCLEOTIDE SEQUENCE [LARGE SCALE GENOMIC DNA]</scope>
    <source>
        <strain evidence="19 20">V1718</strain>
    </source>
</reference>
<keyword evidence="20" id="KW-1185">Reference proteome</keyword>
<dbReference type="InterPro" id="IPR023148">
    <property type="entry name" value="tRNA_m1G_MeTrfase_C_sf"/>
</dbReference>
<evidence type="ECO:0000256" key="12">
    <source>
        <dbReference type="ARBA" id="ARBA00029736"/>
    </source>
</evidence>
<dbReference type="PANTHER" id="PTHR46417">
    <property type="entry name" value="TRNA (GUANINE-N(1)-)-METHYLTRANSFERASE"/>
    <property type="match status" value="1"/>
</dbReference>
<protein>
    <recommendedName>
        <fullName evidence="6 15">tRNA (guanine-N(1)-)-methyltransferase</fullName>
        <ecNumber evidence="5 15">2.1.1.228</ecNumber>
    </recommendedName>
    <alternativeName>
        <fullName evidence="12 15">M1G-methyltransferase</fullName>
    </alternativeName>
    <alternativeName>
        <fullName evidence="13 15">tRNA [GM37] methyltransferase</fullName>
    </alternativeName>
</protein>
<dbReference type="NCBIfam" id="NF000648">
    <property type="entry name" value="PRK00026.1"/>
    <property type="match status" value="1"/>
</dbReference>
<evidence type="ECO:0000256" key="9">
    <source>
        <dbReference type="ARBA" id="ARBA00022679"/>
    </source>
</evidence>
<evidence type="ECO:0000256" key="7">
    <source>
        <dbReference type="ARBA" id="ARBA00022490"/>
    </source>
</evidence>
<dbReference type="PANTHER" id="PTHR46417:SF1">
    <property type="entry name" value="TRNA (GUANINE-N(1)-)-METHYLTRANSFERASE"/>
    <property type="match status" value="1"/>
</dbReference>
<dbReference type="OrthoDB" id="9807416at2"/>
<dbReference type="GO" id="GO:0052906">
    <property type="term" value="F:tRNA (guanine(37)-N1)-methyltransferase activity"/>
    <property type="evidence" value="ECO:0007669"/>
    <property type="project" value="UniProtKB-UniRule"/>
</dbReference>
<dbReference type="CDD" id="cd18080">
    <property type="entry name" value="TrmD-like"/>
    <property type="match status" value="1"/>
</dbReference>
<dbReference type="Proteomes" id="UP000321595">
    <property type="component" value="Chromosome"/>
</dbReference>
<evidence type="ECO:0000313" key="20">
    <source>
        <dbReference type="Proteomes" id="UP000321595"/>
    </source>
</evidence>
<sequence length="230" mass="25705">MSFSVEVLTLFPEFFDSPLQQSLLRRAIEAGLFDFKATNIRDFSTDKHRTVDDVPYGGGAGMVMKPEPLVGALEDARARLGEIPRVLLTPQGTPLSQELAWSLSEGPGMILLCGHYEGIDERVREGWIDLEVSIGDYVLTGGEPAALVLLDSVVRLIPGVVGNRESLMDESFSCGGLEYPHYTRPRDFRGLGVPEVLLSGHHQKIEEFRREQSLKRTLERRPDLLKRDDE</sequence>
<evidence type="ECO:0000256" key="10">
    <source>
        <dbReference type="ARBA" id="ARBA00022691"/>
    </source>
</evidence>
<dbReference type="EMBL" id="CP042467">
    <property type="protein sequence ID" value="QED26954.1"/>
    <property type="molecule type" value="Genomic_DNA"/>
</dbReference>
<evidence type="ECO:0000256" key="17">
    <source>
        <dbReference type="RuleBase" id="RU003464"/>
    </source>
</evidence>
<evidence type="ECO:0000256" key="3">
    <source>
        <dbReference type="ARBA" id="ARBA00007630"/>
    </source>
</evidence>
<dbReference type="InterPro" id="IPR016009">
    <property type="entry name" value="tRNA_MeTrfase_TRMD/TRM10"/>
</dbReference>
<dbReference type="KEGG" id="bbae:FRD01_06795"/>
<dbReference type="FunFam" id="3.40.1280.10:FF:000001">
    <property type="entry name" value="tRNA (guanine-N(1)-)-methyltransferase"/>
    <property type="match status" value="1"/>
</dbReference>
<evidence type="ECO:0000259" key="18">
    <source>
        <dbReference type="Pfam" id="PF01746"/>
    </source>
</evidence>
<organism evidence="19 20">
    <name type="scientific">Microvenator marinus</name>
    <dbReference type="NCBI Taxonomy" id="2600177"/>
    <lineage>
        <taxon>Bacteria</taxon>
        <taxon>Deltaproteobacteria</taxon>
        <taxon>Bradymonadales</taxon>
        <taxon>Microvenatoraceae</taxon>
        <taxon>Microvenator</taxon>
    </lineage>
</organism>
<evidence type="ECO:0000256" key="11">
    <source>
        <dbReference type="ARBA" id="ARBA00022694"/>
    </source>
</evidence>
<dbReference type="Gene3D" id="1.10.1270.20">
    <property type="entry name" value="tRNA(m1g37)methyltransferase, domain 2"/>
    <property type="match status" value="1"/>
</dbReference>
<dbReference type="EC" id="2.1.1.228" evidence="5 15"/>
<feature type="domain" description="tRNA methyltransferase TRMD/TRM10-type" evidence="18">
    <location>
        <begin position="5"/>
        <end position="226"/>
    </location>
</feature>
<comment type="function">
    <text evidence="1 15 17">Specifically methylates guanosine-37 in various tRNAs.</text>
</comment>
<dbReference type="HAMAP" id="MF_00605">
    <property type="entry name" value="TrmD"/>
    <property type="match status" value="1"/>
</dbReference>
<dbReference type="NCBIfam" id="TIGR00088">
    <property type="entry name" value="trmD"/>
    <property type="match status" value="1"/>
</dbReference>
<feature type="binding site" evidence="15 16">
    <location>
        <begin position="134"/>
        <end position="139"/>
    </location>
    <ligand>
        <name>S-adenosyl-L-methionine</name>
        <dbReference type="ChEBI" id="CHEBI:59789"/>
    </ligand>
</feature>
<dbReference type="InterPro" id="IPR002649">
    <property type="entry name" value="tRNA_m1G_MeTrfase_TrmD"/>
</dbReference>
<comment type="catalytic activity">
    <reaction evidence="14 15 17">
        <text>guanosine(37) in tRNA + S-adenosyl-L-methionine = N(1)-methylguanosine(37) in tRNA + S-adenosyl-L-homocysteine + H(+)</text>
        <dbReference type="Rhea" id="RHEA:36899"/>
        <dbReference type="Rhea" id="RHEA-COMP:10145"/>
        <dbReference type="Rhea" id="RHEA-COMP:10147"/>
        <dbReference type="ChEBI" id="CHEBI:15378"/>
        <dbReference type="ChEBI" id="CHEBI:57856"/>
        <dbReference type="ChEBI" id="CHEBI:59789"/>
        <dbReference type="ChEBI" id="CHEBI:73542"/>
        <dbReference type="ChEBI" id="CHEBI:74269"/>
        <dbReference type="EC" id="2.1.1.228"/>
    </reaction>
</comment>
<evidence type="ECO:0000256" key="5">
    <source>
        <dbReference type="ARBA" id="ARBA00012807"/>
    </source>
</evidence>
<dbReference type="SUPFAM" id="SSF75217">
    <property type="entry name" value="alpha/beta knot"/>
    <property type="match status" value="1"/>
</dbReference>
<feature type="binding site" evidence="15 16">
    <location>
        <position position="114"/>
    </location>
    <ligand>
        <name>S-adenosyl-L-methionine</name>
        <dbReference type="ChEBI" id="CHEBI:59789"/>
    </ligand>
</feature>
<comment type="subcellular location">
    <subcellularLocation>
        <location evidence="2 15 17">Cytoplasm</location>
    </subcellularLocation>
</comment>
<evidence type="ECO:0000256" key="16">
    <source>
        <dbReference type="PIRSR" id="PIRSR000386-1"/>
    </source>
</evidence>
<keyword evidence="7 15" id="KW-0963">Cytoplasm</keyword>
<evidence type="ECO:0000256" key="6">
    <source>
        <dbReference type="ARBA" id="ARBA00014679"/>
    </source>
</evidence>
<evidence type="ECO:0000256" key="14">
    <source>
        <dbReference type="ARBA" id="ARBA00047783"/>
    </source>
</evidence>
<dbReference type="PIRSF" id="PIRSF000386">
    <property type="entry name" value="tRNA_mtase"/>
    <property type="match status" value="1"/>
</dbReference>
<evidence type="ECO:0000256" key="13">
    <source>
        <dbReference type="ARBA" id="ARBA00033392"/>
    </source>
</evidence>
<dbReference type="AlphaFoldDB" id="A0A5B8XMT9"/>
<evidence type="ECO:0000256" key="4">
    <source>
        <dbReference type="ARBA" id="ARBA00011738"/>
    </source>
</evidence>
<keyword evidence="9 15" id="KW-0808">Transferase</keyword>